<dbReference type="Gene3D" id="3.30.700.10">
    <property type="entry name" value="Glycoprotein, Type 4 Pilin"/>
    <property type="match status" value="1"/>
</dbReference>
<evidence type="ECO:0000313" key="3">
    <source>
        <dbReference type="Proteomes" id="UP000257323"/>
    </source>
</evidence>
<keyword evidence="1" id="KW-0472">Membrane</keyword>
<sequence>MRGKGALVILLLAAVVIYFVYFMRTEKKAPVEEQVSRFNQTRAELTSVNLEQVGRAVQEWMAEHEGRVPESLRELQGGRSYGLSLTDGWGRTIRYQKLSDTEFELRSAGEDGRFDTEDDLVRSY</sequence>
<proteinExistence type="predicted"/>
<keyword evidence="1" id="KW-0812">Transmembrane</keyword>
<organism evidence="2 3">
    <name type="scientific">Candidatus Saccharicenans subterraneus</name>
    <dbReference type="NCBI Taxonomy" id="2508984"/>
    <lineage>
        <taxon>Bacteria</taxon>
        <taxon>Candidatus Aminicenantota</taxon>
        <taxon>Candidatus Aminicenantia</taxon>
        <taxon>Candidatus Aminicenantales</taxon>
        <taxon>Candidatus Saccharicenantaceae</taxon>
        <taxon>Candidatus Saccharicenans</taxon>
    </lineage>
</organism>
<evidence type="ECO:0000256" key="1">
    <source>
        <dbReference type="SAM" id="Phobius"/>
    </source>
</evidence>
<name>A0A3E2BPD7_9BACT</name>
<dbReference type="InterPro" id="IPR045584">
    <property type="entry name" value="Pilin-like"/>
</dbReference>
<feature type="transmembrane region" description="Helical" evidence="1">
    <location>
        <begin position="6"/>
        <end position="23"/>
    </location>
</feature>
<accession>A0A3E2BPD7</accession>
<evidence type="ECO:0000313" key="2">
    <source>
        <dbReference type="EMBL" id="RFT16574.1"/>
    </source>
</evidence>
<reference evidence="2 3" key="1">
    <citation type="submission" date="2018-08" db="EMBL/GenBank/DDBJ databases">
        <title>Genome analysis of the thermophilic bacterium of the candidate phylum Aminicenantes from deep subsurface aquifer revealed its physiology and ecological role.</title>
        <authorList>
            <person name="Kadnikov V.V."/>
            <person name="Mardanov A.V."/>
            <person name="Beletsky A.V."/>
            <person name="Karnachuk O.V."/>
            <person name="Ravin N.V."/>
        </authorList>
    </citation>
    <scope>NUCLEOTIDE SEQUENCE [LARGE SCALE GENOMIC DNA]</scope>
    <source>
        <strain evidence="2">BY38</strain>
    </source>
</reference>
<protein>
    <recommendedName>
        <fullName evidence="4">Type II secretion system protein GspG C-terminal domain-containing protein</fullName>
    </recommendedName>
</protein>
<keyword evidence="1" id="KW-1133">Transmembrane helix</keyword>
<dbReference type="SUPFAM" id="SSF54523">
    <property type="entry name" value="Pili subunits"/>
    <property type="match status" value="1"/>
</dbReference>
<dbReference type="AlphaFoldDB" id="A0A3E2BPD7"/>
<evidence type="ECO:0008006" key="4">
    <source>
        <dbReference type="Google" id="ProtNLM"/>
    </source>
</evidence>
<dbReference type="EMBL" id="QUAH01000003">
    <property type="protein sequence ID" value="RFT16574.1"/>
    <property type="molecule type" value="Genomic_DNA"/>
</dbReference>
<comment type="caution">
    <text evidence="2">The sequence shown here is derived from an EMBL/GenBank/DDBJ whole genome shotgun (WGS) entry which is preliminary data.</text>
</comment>
<dbReference type="Proteomes" id="UP000257323">
    <property type="component" value="Unassembled WGS sequence"/>
</dbReference>
<gene>
    <name evidence="2" type="ORF">OP8BY_1752</name>
</gene>